<accession>L0FB24</accession>
<feature type="transmembrane region" description="Helical" evidence="1">
    <location>
        <begin position="194"/>
        <end position="215"/>
    </location>
</feature>
<dbReference type="Pfam" id="PF09546">
    <property type="entry name" value="Spore_III_AE"/>
    <property type="match status" value="1"/>
</dbReference>
<dbReference type="NCBIfam" id="TIGR02829">
    <property type="entry name" value="spore_III_AE"/>
    <property type="match status" value="1"/>
</dbReference>
<feature type="transmembrane region" description="Helical" evidence="1">
    <location>
        <begin position="259"/>
        <end position="281"/>
    </location>
</feature>
<dbReference type="KEGG" id="ddl:Desdi_2437"/>
<keyword evidence="3" id="KW-1185">Reference proteome</keyword>
<proteinExistence type="predicted"/>
<dbReference type="STRING" id="871963.Desdi_2437"/>
<dbReference type="Proteomes" id="UP000010797">
    <property type="component" value="Chromosome"/>
</dbReference>
<feature type="transmembrane region" description="Helical" evidence="1">
    <location>
        <begin position="160"/>
        <end position="182"/>
    </location>
</feature>
<evidence type="ECO:0000256" key="1">
    <source>
        <dbReference type="SAM" id="Phobius"/>
    </source>
</evidence>
<dbReference type="HOGENOM" id="CLU_046838_1_1_9"/>
<keyword evidence="1" id="KW-0472">Membrane</keyword>
<keyword evidence="1" id="KW-0812">Transmembrane</keyword>
<organism evidence="2 3">
    <name type="scientific">Desulfitobacterium dichloroeliminans (strain LMG P-21439 / DCA1)</name>
    <dbReference type="NCBI Taxonomy" id="871963"/>
    <lineage>
        <taxon>Bacteria</taxon>
        <taxon>Bacillati</taxon>
        <taxon>Bacillota</taxon>
        <taxon>Clostridia</taxon>
        <taxon>Eubacteriales</taxon>
        <taxon>Desulfitobacteriaceae</taxon>
        <taxon>Desulfitobacterium</taxon>
    </lineage>
</organism>
<dbReference type="EMBL" id="CP003344">
    <property type="protein sequence ID" value="AGA69861.1"/>
    <property type="molecule type" value="Genomic_DNA"/>
</dbReference>
<keyword evidence="1" id="KW-1133">Transmembrane helix</keyword>
<dbReference type="AlphaFoldDB" id="L0FB24"/>
<feature type="transmembrane region" description="Helical" evidence="1">
    <location>
        <begin position="221"/>
        <end position="247"/>
    </location>
</feature>
<sequence>MQRIQRVIFIFLLFFLMGSGTTSQRVEAAGQDSIEINSIQINPIEVGVDGNRDQEETGSLPDLTQQVDLTEVRGFLEQIDRDVQQALPNFSLSHMFDDLRQGKISLNPVDIGNSLLVLLGKEIVVSAPLIAKLLILAVLTAVLQQLQSAFNGGVGKMAQALAFLMLMGIALATFQMAMDVAYTAIQNMTGFMQTLLPVMMTMLAAMGNLTTAALFKPIVLGSLAFLATLIKTVALPLFFMAAVLKLFNHISSEFKLSKLAGLLEFAGKLSLGLFLTVFIGVMTVQGVTGGVADGVVLRTAKYSADLIPVVGKFFKDAVELVVTSGLLLKNALGIVAIIALALICLGPVVKLVAMILVFKISSALIEPLGQTELADTLQEMSKSLIFIFASVASVAIMFFMAIVVVVGSGNLTIMLR</sequence>
<gene>
    <name evidence="2" type="ordered locus">Desdi_2437</name>
</gene>
<feature type="transmembrane region" description="Helical" evidence="1">
    <location>
        <begin position="331"/>
        <end position="358"/>
    </location>
</feature>
<evidence type="ECO:0000313" key="3">
    <source>
        <dbReference type="Proteomes" id="UP000010797"/>
    </source>
</evidence>
<feature type="transmembrane region" description="Helical" evidence="1">
    <location>
        <begin position="384"/>
        <end position="406"/>
    </location>
</feature>
<name>L0FB24_DESDL</name>
<reference evidence="3" key="1">
    <citation type="submission" date="2012-02" db="EMBL/GenBank/DDBJ databases">
        <title>Complete sequence of Desulfitobacterium dichloroeliminans LMG P-21439.</title>
        <authorList>
            <person name="Lucas S."/>
            <person name="Han J."/>
            <person name="Lapidus A."/>
            <person name="Cheng J.-F."/>
            <person name="Goodwin L."/>
            <person name="Pitluck S."/>
            <person name="Peters L."/>
            <person name="Ovchinnikova G."/>
            <person name="Teshima H."/>
            <person name="Detter J.C."/>
            <person name="Han C."/>
            <person name="Tapia R."/>
            <person name="Land M."/>
            <person name="Hauser L."/>
            <person name="Kyrpides N."/>
            <person name="Ivanova N."/>
            <person name="Pagani I."/>
            <person name="Kruse T."/>
            <person name="de Vos W.M."/>
            <person name="Boon N."/>
            <person name="Smidt H."/>
            <person name="Woyke T."/>
        </authorList>
    </citation>
    <scope>NUCLEOTIDE SEQUENCE [LARGE SCALE GENOMIC DNA]</scope>
    <source>
        <strain evidence="3">LMG P-21439 / DCA1</strain>
    </source>
</reference>
<dbReference type="InterPro" id="IPR014194">
    <property type="entry name" value="Spore_III_AE"/>
</dbReference>
<evidence type="ECO:0000313" key="2">
    <source>
        <dbReference type="EMBL" id="AGA69861.1"/>
    </source>
</evidence>
<protein>
    <submittedName>
        <fullName evidence="2">Stage III sporulation protein AE</fullName>
    </submittedName>
</protein>
<dbReference type="eggNOG" id="ENOG502Z7PW">
    <property type="taxonomic scope" value="Bacteria"/>
</dbReference>